<accession>A0A2S0WQV3</accession>
<keyword evidence="2" id="KW-0547">Nucleotide-binding</keyword>
<dbReference type="Gene3D" id="3.40.50.300">
    <property type="entry name" value="P-loop containing nucleotide triphosphate hydrolases"/>
    <property type="match status" value="1"/>
</dbReference>
<comment type="similarity">
    <text evidence="1">Belongs to the Mg-chelatase subunits D/I family.</text>
</comment>
<sequence>MPQHYPFSAVVGSDDMALALTLSTISPAIGGVLVRGEKGTAKSTMVRALASVLPPIDVVAGDRFSSDPREADPLSPDGPFPPDVDVETRPVRLVELPVGATEDRVLGSLHLEKALSEGVTEYEPGLLARAHRGILYVDEVNLLHDHLVDLLLDAAAMGRSTVERDGVSVEHAARFVLVGTMNPEEGELRPQLLDRFGLTVEVAAPRDPATRVEVVRRRIAYETDPAAFAARFADDEADLTARIQAAQELITKVDLSDWAMLKIAEVCAAFEVDGMRADIVTARAAAAHAAWNGRVEVGREDVRAAARLALPHRRRRNPFDAPGIDEDLLDQILGDDEPEPPQADDGAGDSSASGSDSSASVGDSSASVGDSSASVGDSSASVGDSSASVGDSSAAGGTEEVTVTAAQQPYRPRLFTVGGTGAGESGRRSRAITETGRRIGAAPRSGGGGSIHLTETIRAAAPHQVSRGRTGTGLDFRPGDLRLAIKEGHESNLILFCVDASGSMAARRRMEQVKTAILSLLMDAYQRRDKVGLITFRQDGAELALPPTGSIDIAAARLAELPAGGRTPLAEALSRTADVLRLERVRDPRRRPLLVVITDGRATYGPDALARAHQVARHLGATGVASLVIDCETGKFRMGLARTLAEHLLAEYVPLGEVSAAALTDVVRSGLSEGAA</sequence>
<keyword evidence="8" id="KW-1185">Reference proteome</keyword>
<dbReference type="RefSeq" id="WP_108580194.1">
    <property type="nucleotide sequence ID" value="NZ_CP026952.1"/>
</dbReference>
<evidence type="ECO:0000256" key="5">
    <source>
        <dbReference type="SAM" id="MobiDB-lite"/>
    </source>
</evidence>
<feature type="domain" description="VWFA" evidence="6">
    <location>
        <begin position="493"/>
        <end position="629"/>
    </location>
</feature>
<evidence type="ECO:0000256" key="4">
    <source>
        <dbReference type="ARBA" id="ARBA00030759"/>
    </source>
</evidence>
<dbReference type="OrthoDB" id="9775079at2"/>
<evidence type="ECO:0000259" key="6">
    <source>
        <dbReference type="PROSITE" id="PS50234"/>
    </source>
</evidence>
<dbReference type="PROSITE" id="PS50234">
    <property type="entry name" value="VWFA"/>
    <property type="match status" value="1"/>
</dbReference>
<dbReference type="InterPro" id="IPR003593">
    <property type="entry name" value="AAA+_ATPase"/>
</dbReference>
<dbReference type="InterPro" id="IPR041702">
    <property type="entry name" value="BchD/ChlD_VWA"/>
</dbReference>
<dbReference type="PANTHER" id="PTHR35023">
    <property type="entry name" value="CHELATASE-RELATED"/>
    <property type="match status" value="1"/>
</dbReference>
<dbReference type="Gene3D" id="1.10.8.80">
    <property type="entry name" value="Magnesium chelatase subunit I, C-Terminal domain"/>
    <property type="match status" value="1"/>
</dbReference>
<evidence type="ECO:0000256" key="3">
    <source>
        <dbReference type="ARBA" id="ARBA00022840"/>
    </source>
</evidence>
<dbReference type="KEGG" id="aez:C3E78_16260"/>
<feature type="region of interest" description="Disordered" evidence="5">
    <location>
        <begin position="64"/>
        <end position="85"/>
    </location>
</feature>
<dbReference type="Proteomes" id="UP000244384">
    <property type="component" value="Chromosome"/>
</dbReference>
<dbReference type="GO" id="GO:0005524">
    <property type="term" value="F:ATP binding"/>
    <property type="evidence" value="ECO:0007669"/>
    <property type="project" value="UniProtKB-KW"/>
</dbReference>
<dbReference type="AlphaFoldDB" id="A0A2S0WQV3"/>
<evidence type="ECO:0000256" key="2">
    <source>
        <dbReference type="ARBA" id="ARBA00022741"/>
    </source>
</evidence>
<evidence type="ECO:0000256" key="1">
    <source>
        <dbReference type="ARBA" id="ARBA00005799"/>
    </source>
</evidence>
<keyword evidence="3" id="KW-0067">ATP-binding</keyword>
<dbReference type="SMART" id="SM00382">
    <property type="entry name" value="AAA"/>
    <property type="match status" value="1"/>
</dbReference>
<dbReference type="SUPFAM" id="SSF52540">
    <property type="entry name" value="P-loop containing nucleoside triphosphate hydrolases"/>
    <property type="match status" value="1"/>
</dbReference>
<organism evidence="7 8">
    <name type="scientific">Aeromicrobium chenweiae</name>
    <dbReference type="NCBI Taxonomy" id="2079793"/>
    <lineage>
        <taxon>Bacteria</taxon>
        <taxon>Bacillati</taxon>
        <taxon>Actinomycetota</taxon>
        <taxon>Actinomycetes</taxon>
        <taxon>Propionibacteriales</taxon>
        <taxon>Nocardioidaceae</taxon>
        <taxon>Aeromicrobium</taxon>
    </lineage>
</organism>
<reference evidence="8" key="1">
    <citation type="submission" date="2018-01" db="EMBL/GenBank/DDBJ databases">
        <authorList>
            <person name="Li J."/>
        </authorList>
    </citation>
    <scope>NUCLEOTIDE SEQUENCE [LARGE SCALE GENOMIC DNA]</scope>
    <source>
        <strain evidence="8">592</strain>
    </source>
</reference>
<gene>
    <name evidence="7" type="ORF">C3E78_16260</name>
</gene>
<feature type="compositionally biased region" description="Low complexity" evidence="5">
    <location>
        <begin position="343"/>
        <end position="397"/>
    </location>
</feature>
<dbReference type="SUPFAM" id="SSF53300">
    <property type="entry name" value="vWA-like"/>
    <property type="match status" value="1"/>
</dbReference>
<dbReference type="Gene3D" id="3.40.50.410">
    <property type="entry name" value="von Willebrand factor, type A domain"/>
    <property type="match status" value="1"/>
</dbReference>
<feature type="region of interest" description="Disordered" evidence="5">
    <location>
        <begin position="331"/>
        <end position="432"/>
    </location>
</feature>
<dbReference type="Pfam" id="PF17863">
    <property type="entry name" value="AAA_lid_2"/>
    <property type="match status" value="1"/>
</dbReference>
<dbReference type="PANTHER" id="PTHR35023:SF1">
    <property type="entry name" value="MG-PROTOPORPHYRIN IX CHELATASE"/>
    <property type="match status" value="1"/>
</dbReference>
<dbReference type="CDD" id="cd01451">
    <property type="entry name" value="vWA_Magnesium_chelatase"/>
    <property type="match status" value="1"/>
</dbReference>
<evidence type="ECO:0000313" key="8">
    <source>
        <dbReference type="Proteomes" id="UP000244384"/>
    </source>
</evidence>
<dbReference type="EMBL" id="CP026952">
    <property type="protein sequence ID" value="AWB93638.1"/>
    <property type="molecule type" value="Genomic_DNA"/>
</dbReference>
<dbReference type="InterPro" id="IPR002035">
    <property type="entry name" value="VWF_A"/>
</dbReference>
<proteinExistence type="inferred from homology"/>
<protein>
    <recommendedName>
        <fullName evidence="4">Mg-protoporphyrin IX chelatase</fullName>
    </recommendedName>
</protein>
<dbReference type="SMART" id="SM00327">
    <property type="entry name" value="VWA"/>
    <property type="match status" value="1"/>
</dbReference>
<dbReference type="InterPro" id="IPR041628">
    <property type="entry name" value="ChlI/MoxR_AAA_lid"/>
</dbReference>
<dbReference type="InterPro" id="IPR027417">
    <property type="entry name" value="P-loop_NTPase"/>
</dbReference>
<name>A0A2S0WQV3_9ACTN</name>
<dbReference type="InterPro" id="IPR052989">
    <property type="entry name" value="Mg-chelatase_DI-like"/>
</dbReference>
<evidence type="ECO:0000313" key="7">
    <source>
        <dbReference type="EMBL" id="AWB93638.1"/>
    </source>
</evidence>
<dbReference type="Pfam" id="PF01078">
    <property type="entry name" value="Mg_chelatase"/>
    <property type="match status" value="1"/>
</dbReference>
<dbReference type="Pfam" id="PF13519">
    <property type="entry name" value="VWA_2"/>
    <property type="match status" value="1"/>
</dbReference>
<dbReference type="InterPro" id="IPR036465">
    <property type="entry name" value="vWFA_dom_sf"/>
</dbReference>
<dbReference type="InterPro" id="IPR000523">
    <property type="entry name" value="Mg_chelatse_chII-like_cat_dom"/>
</dbReference>